<evidence type="ECO:0000256" key="1">
    <source>
        <dbReference type="ARBA" id="ARBA00004255"/>
    </source>
</evidence>
<dbReference type="Pfam" id="PF00400">
    <property type="entry name" value="WD40"/>
    <property type="match status" value="4"/>
</dbReference>
<keyword evidence="6" id="KW-0931">ER-Golgi transport</keyword>
<feature type="repeat" description="WD" evidence="12">
    <location>
        <begin position="157"/>
        <end position="198"/>
    </location>
</feature>
<keyword evidence="7" id="KW-0813">Transport</keyword>
<dbReference type="InterPro" id="IPR036322">
    <property type="entry name" value="WD40_repeat_dom_sf"/>
</dbReference>
<dbReference type="InterPro" id="IPR006692">
    <property type="entry name" value="Beta-prop_COPA/B_2nd"/>
</dbReference>
<protein>
    <submittedName>
        <fullName evidence="14">Coatomer subunit alpha-1</fullName>
    </submittedName>
</protein>
<comment type="function">
    <text evidence="11">The coatomer is a cytosolic protein complex that binds to dilysine motifs and reversibly associates with Golgi non-clathrin-coated vesicles, which further mediate biosynthetic protein transport from the ER, via the Golgi up to the trans Golgi network. Coatomer complex is required for budding from Golgi membranes, and is essential for the retrograde Golgi-to-ER transport of dilysine-tagged proteins.</text>
</comment>
<dbReference type="Proteomes" id="UP000237347">
    <property type="component" value="Unassembled WGS sequence"/>
</dbReference>
<dbReference type="PROSITE" id="PS00678">
    <property type="entry name" value="WD_REPEATS_1"/>
    <property type="match status" value="1"/>
</dbReference>
<dbReference type="InterPro" id="IPR001680">
    <property type="entry name" value="WD40_rpt"/>
</dbReference>
<comment type="caution">
    <text evidence="14">The sequence shown here is derived from an EMBL/GenBank/DDBJ whole genome shotgun (WGS) entry which is preliminary data.</text>
</comment>
<dbReference type="PANTHER" id="PTHR19876:SF1">
    <property type="entry name" value="COATOMER SUBUNIT ALPHA"/>
    <property type="match status" value="1"/>
</dbReference>
<comment type="subcellular location">
    <subcellularLocation>
        <location evidence="2">Cytoplasmic vesicle</location>
        <location evidence="2">COPI-coated vesicle membrane</location>
        <topology evidence="2">Peripheral membrane protein</topology>
        <orientation evidence="2">Cytoplasmic side</orientation>
    </subcellularLocation>
    <subcellularLocation>
        <location evidence="1">Golgi apparatus membrane</location>
        <topology evidence="1">Peripheral membrane protein</topology>
        <orientation evidence="1">Cytoplasmic side</orientation>
    </subcellularLocation>
</comment>
<dbReference type="InterPro" id="IPR015943">
    <property type="entry name" value="WD40/YVTN_repeat-like_dom_sf"/>
</dbReference>
<dbReference type="Gene3D" id="1.25.40.470">
    <property type="match status" value="1"/>
</dbReference>
<feature type="domain" description="COPA/B second beta-propeller" evidence="13">
    <location>
        <begin position="427"/>
        <end position="571"/>
    </location>
</feature>
<accession>A0AAW0INN4</accession>
<dbReference type="GO" id="GO:0030126">
    <property type="term" value="C:COPI vesicle coat"/>
    <property type="evidence" value="ECO:0007669"/>
    <property type="project" value="TreeGrafter"/>
</dbReference>
<reference evidence="14 15" key="1">
    <citation type="journal article" date="2018" name="Sci. Data">
        <title>The draft genome sequence of cork oak.</title>
        <authorList>
            <person name="Ramos A.M."/>
            <person name="Usie A."/>
            <person name="Barbosa P."/>
            <person name="Barros P.M."/>
            <person name="Capote T."/>
            <person name="Chaves I."/>
            <person name="Simoes F."/>
            <person name="Abreu I."/>
            <person name="Carrasquinho I."/>
            <person name="Faro C."/>
            <person name="Guimaraes J.B."/>
            <person name="Mendonca D."/>
            <person name="Nobrega F."/>
            <person name="Rodrigues L."/>
            <person name="Saibo N.J.M."/>
            <person name="Varela M.C."/>
            <person name="Egas C."/>
            <person name="Matos J."/>
            <person name="Miguel C.M."/>
            <person name="Oliveira M.M."/>
            <person name="Ricardo C.P."/>
            <person name="Goncalves S."/>
        </authorList>
    </citation>
    <scope>NUCLEOTIDE SEQUENCE [LARGE SCALE GENOMIC DNA]</scope>
    <source>
        <strain evidence="15">cv. HL8</strain>
    </source>
</reference>
<evidence type="ECO:0000256" key="5">
    <source>
        <dbReference type="ARBA" id="ARBA00022737"/>
    </source>
</evidence>
<evidence type="ECO:0000256" key="10">
    <source>
        <dbReference type="ARBA" id="ARBA00023329"/>
    </source>
</evidence>
<dbReference type="GO" id="GO:0006888">
    <property type="term" value="P:endoplasmic reticulum to Golgi vesicle-mediated transport"/>
    <property type="evidence" value="ECO:0007669"/>
    <property type="project" value="TreeGrafter"/>
</dbReference>
<organism evidence="14 15">
    <name type="scientific">Quercus suber</name>
    <name type="common">Cork oak</name>
    <dbReference type="NCBI Taxonomy" id="58331"/>
    <lineage>
        <taxon>Eukaryota</taxon>
        <taxon>Viridiplantae</taxon>
        <taxon>Streptophyta</taxon>
        <taxon>Embryophyta</taxon>
        <taxon>Tracheophyta</taxon>
        <taxon>Spermatophyta</taxon>
        <taxon>Magnoliopsida</taxon>
        <taxon>eudicotyledons</taxon>
        <taxon>Gunneridae</taxon>
        <taxon>Pentapetalae</taxon>
        <taxon>rosids</taxon>
        <taxon>fabids</taxon>
        <taxon>Fagales</taxon>
        <taxon>Fagaceae</taxon>
        <taxon>Quercus</taxon>
    </lineage>
</organism>
<evidence type="ECO:0000256" key="9">
    <source>
        <dbReference type="ARBA" id="ARBA00023136"/>
    </source>
</evidence>
<evidence type="ECO:0000256" key="3">
    <source>
        <dbReference type="ARBA" id="ARBA00011775"/>
    </source>
</evidence>
<dbReference type="CDD" id="cd22948">
    <property type="entry name" value="Coatomer_WDAD_alpha"/>
    <property type="match status" value="1"/>
</dbReference>
<keyword evidence="9" id="KW-0472">Membrane</keyword>
<dbReference type="InterPro" id="IPR019775">
    <property type="entry name" value="WD40_repeat_CS"/>
</dbReference>
<keyword evidence="10" id="KW-0968">Cytoplasmic vesicle</keyword>
<dbReference type="PRINTS" id="PR00320">
    <property type="entry name" value="GPROTEINBRPT"/>
</dbReference>
<keyword evidence="8" id="KW-0333">Golgi apparatus</keyword>
<evidence type="ECO:0000259" key="13">
    <source>
        <dbReference type="Pfam" id="PF04053"/>
    </source>
</evidence>
<evidence type="ECO:0000256" key="2">
    <source>
        <dbReference type="ARBA" id="ARBA00004347"/>
    </source>
</evidence>
<evidence type="ECO:0000313" key="15">
    <source>
        <dbReference type="Proteomes" id="UP000237347"/>
    </source>
</evidence>
<keyword evidence="15" id="KW-1185">Reference proteome</keyword>
<dbReference type="GO" id="GO:0006886">
    <property type="term" value="P:intracellular protein transport"/>
    <property type="evidence" value="ECO:0007669"/>
    <property type="project" value="InterPro"/>
</dbReference>
<feature type="non-terminal residue" evidence="14">
    <location>
        <position position="1"/>
    </location>
</feature>
<dbReference type="EMBL" id="PKMF04000979">
    <property type="protein sequence ID" value="KAK7815822.1"/>
    <property type="molecule type" value="Genomic_DNA"/>
</dbReference>
<dbReference type="Gene3D" id="2.130.10.10">
    <property type="entry name" value="YVTN repeat-like/Quinoprotein amine dehydrogenase"/>
    <property type="match status" value="1"/>
</dbReference>
<proteinExistence type="predicted"/>
<dbReference type="Pfam" id="PF04053">
    <property type="entry name" value="B-prop_COPA_B_2nd"/>
    <property type="match status" value="1"/>
</dbReference>
<dbReference type="InterPro" id="IPR020472">
    <property type="entry name" value="WD40_PAC1"/>
</dbReference>
<keyword evidence="5" id="KW-0677">Repeat</keyword>
<dbReference type="GO" id="GO:0006890">
    <property type="term" value="P:retrograde vesicle-mediated transport, Golgi to endoplasmic reticulum"/>
    <property type="evidence" value="ECO:0007669"/>
    <property type="project" value="TreeGrafter"/>
</dbReference>
<dbReference type="SMART" id="SM00320">
    <property type="entry name" value="WD40"/>
    <property type="match status" value="4"/>
</dbReference>
<dbReference type="GO" id="GO:0006891">
    <property type="term" value="P:intra-Golgi vesicle-mediated transport"/>
    <property type="evidence" value="ECO:0007669"/>
    <property type="project" value="TreeGrafter"/>
</dbReference>
<evidence type="ECO:0000256" key="6">
    <source>
        <dbReference type="ARBA" id="ARBA00022892"/>
    </source>
</evidence>
<evidence type="ECO:0000256" key="4">
    <source>
        <dbReference type="ARBA" id="ARBA00022574"/>
    </source>
</evidence>
<dbReference type="InterPro" id="IPR011044">
    <property type="entry name" value="Quino_amine_DH_bsu"/>
</dbReference>
<gene>
    <name evidence="14" type="ORF">CFP56_001105</name>
</gene>
<evidence type="ECO:0000313" key="14">
    <source>
        <dbReference type="EMBL" id="KAK7815822.1"/>
    </source>
</evidence>
<dbReference type="CDD" id="cd00200">
    <property type="entry name" value="WD40"/>
    <property type="match status" value="1"/>
</dbReference>
<evidence type="ECO:0000256" key="11">
    <source>
        <dbReference type="ARBA" id="ARBA00025536"/>
    </source>
</evidence>
<keyword evidence="4 12" id="KW-0853">WD repeat</keyword>
<dbReference type="InterPro" id="IPR050844">
    <property type="entry name" value="Coatomer_complex_subunit"/>
</dbReference>
<comment type="subunit">
    <text evidence="3">Oligomeric complex that consists of at least the alpha, beta, beta', gamma, delta, epsilon and zeta subunits.</text>
</comment>
<evidence type="ECO:0000256" key="8">
    <source>
        <dbReference type="ARBA" id="ARBA00023034"/>
    </source>
</evidence>
<dbReference type="SUPFAM" id="SSF50969">
    <property type="entry name" value="YVTN repeat-like/Quinoprotein amine dehydrogenase"/>
    <property type="match status" value="1"/>
</dbReference>
<dbReference type="PROSITE" id="PS50082">
    <property type="entry name" value="WD_REPEATS_2"/>
    <property type="match status" value="4"/>
</dbReference>
<evidence type="ECO:0000256" key="12">
    <source>
        <dbReference type="PROSITE-ProRule" id="PRU00221"/>
    </source>
</evidence>
<dbReference type="AlphaFoldDB" id="A0AAW0INN4"/>
<dbReference type="GO" id="GO:0005198">
    <property type="term" value="F:structural molecule activity"/>
    <property type="evidence" value="ECO:0007669"/>
    <property type="project" value="InterPro"/>
</dbReference>
<dbReference type="PANTHER" id="PTHR19876">
    <property type="entry name" value="COATOMER"/>
    <property type="match status" value="1"/>
</dbReference>
<keyword evidence="7" id="KW-0653">Protein transport</keyword>
<feature type="repeat" description="WD" evidence="12">
    <location>
        <begin position="100"/>
        <end position="134"/>
    </location>
</feature>
<feature type="repeat" description="WD" evidence="12">
    <location>
        <begin position="31"/>
        <end position="64"/>
    </location>
</feature>
<feature type="repeat" description="WD" evidence="12">
    <location>
        <begin position="1"/>
        <end position="30"/>
    </location>
</feature>
<evidence type="ECO:0000256" key="7">
    <source>
        <dbReference type="ARBA" id="ARBA00022927"/>
    </source>
</evidence>
<sequence length="676" mass="76116">FHHEYPWIVSASDDQTIRIWNWQSRTCISVLTGHNHYVMCASFHPKEDLVVSASLDQTVRVWDIGALRKKTVSPADEILRLSQMNTDLFGGVDAVVKYVLEGHDRGVNWAAFHPSLPLIVSGADDRQVKLWRMNGNPFFPFPLYYPYNTKAWEVDSLRGHMNNVSCVMFHAKQDIIVSNSEDRSIRVWDVTKRTGVQTFRHEHDQFWILASHPEMNLLAAGHDSGMIVFKLERERPAFEVSGNSLFFTKDRFFSKGYTSNANSRPGSTSLNQSPRTLSYSPTENVVLICSDVDGGSYELYFIPKDSIGRGDSLQETKRGPGGSAVFVARNRFAVLEKSNNQVLVKNLKNEIVKKSALPIAADAIFYAGTGNLLCRAEDRVVIFDLQQRLVLGELQTPFVKYVVWSHDMENVALLSKHAIIIASKKLNLKNEIVKKSALPIAADAIFYAGTGNLLCRAEDRVVIFDLQQRLVLGELQTPFVKYVVWSHDMENVALLSKHAIIIASKKLVHQCTLHETIRVKSGAWEDNGVFIYTTLNHIKYCLPNGDSGIIRTLDVPIYITKVSGNTIFCLDRDGKNRSIVIDATEYIFKLFLLKKRYDHVMSMIRNSQLCGEAVIAYLQQKGFLDVALHFVKDERTRFNLAIESGNINRGQLCTFCDLAVVGSDASGLLCSASQIR</sequence>
<dbReference type="PROSITE" id="PS50294">
    <property type="entry name" value="WD_REPEATS_REGION"/>
    <property type="match status" value="3"/>
</dbReference>
<dbReference type="InterPro" id="IPR047312">
    <property type="entry name" value="Coatomer_alpha_WD-assoc_reg"/>
</dbReference>
<name>A0AAW0INN4_QUESU</name>
<dbReference type="GO" id="GO:0000139">
    <property type="term" value="C:Golgi membrane"/>
    <property type="evidence" value="ECO:0007669"/>
    <property type="project" value="UniProtKB-SubCell"/>
</dbReference>
<dbReference type="SUPFAM" id="SSF50978">
    <property type="entry name" value="WD40 repeat-like"/>
    <property type="match status" value="1"/>
</dbReference>